<keyword evidence="2" id="KW-1185">Reference proteome</keyword>
<reference evidence="2" key="1">
    <citation type="journal article" date="2019" name="Int. J. Syst. Evol. Microbiol.">
        <title>The Global Catalogue of Microorganisms (GCM) 10K type strain sequencing project: providing services to taxonomists for standard genome sequencing and annotation.</title>
        <authorList>
            <consortium name="The Broad Institute Genomics Platform"/>
            <consortium name="The Broad Institute Genome Sequencing Center for Infectious Disease"/>
            <person name="Wu L."/>
            <person name="Ma J."/>
        </authorList>
    </citation>
    <scope>NUCLEOTIDE SEQUENCE [LARGE SCALE GENOMIC DNA]</scope>
    <source>
        <strain evidence="2">CCUG 55585</strain>
    </source>
</reference>
<dbReference type="EMBL" id="JBHTIF010000001">
    <property type="protein sequence ID" value="MFD0724587.1"/>
    <property type="molecule type" value="Genomic_DNA"/>
</dbReference>
<evidence type="ECO:0000313" key="2">
    <source>
        <dbReference type="Proteomes" id="UP001597110"/>
    </source>
</evidence>
<organism evidence="1 2">
    <name type="scientific">Lysobacter brunescens</name>
    <dbReference type="NCBI Taxonomy" id="262323"/>
    <lineage>
        <taxon>Bacteria</taxon>
        <taxon>Pseudomonadati</taxon>
        <taxon>Pseudomonadota</taxon>
        <taxon>Gammaproteobacteria</taxon>
        <taxon>Lysobacterales</taxon>
        <taxon>Lysobacteraceae</taxon>
        <taxon>Lysobacter</taxon>
    </lineage>
</organism>
<name>A0ABW2YA91_9GAMM</name>
<dbReference type="Proteomes" id="UP001597110">
    <property type="component" value="Unassembled WGS sequence"/>
</dbReference>
<accession>A0ABW2YA91</accession>
<evidence type="ECO:0000313" key="1">
    <source>
        <dbReference type="EMBL" id="MFD0724587.1"/>
    </source>
</evidence>
<gene>
    <name evidence="1" type="ORF">ACFQ0E_03135</name>
</gene>
<proteinExistence type="predicted"/>
<dbReference type="RefSeq" id="WP_386822240.1">
    <property type="nucleotide sequence ID" value="NZ_JBHTIF010000001.1"/>
</dbReference>
<protein>
    <submittedName>
        <fullName evidence="1">Uncharacterized protein</fullName>
    </submittedName>
</protein>
<sequence>MPTNAGDTAICGRDSRLHWLRAELTRQIESPRSTCVTRKEILGWFLRYGQSSGFSRDELLSCLKHDEQLLGIAEDLGEVDILAGKPPPAFSLGQSVEVVLNGRNTTYRQGLIGEMRWHFKDGIWHYWIVENGRRVSKRYEDRDLRPTDLHPGA</sequence>
<comment type="caution">
    <text evidence="1">The sequence shown here is derived from an EMBL/GenBank/DDBJ whole genome shotgun (WGS) entry which is preliminary data.</text>
</comment>